<accession>A0ABY8UAQ4</accession>
<dbReference type="Pfam" id="PF13472">
    <property type="entry name" value="Lipase_GDSL_2"/>
    <property type="match status" value="1"/>
</dbReference>
<evidence type="ECO:0000256" key="1">
    <source>
        <dbReference type="SAM" id="MobiDB-lite"/>
    </source>
</evidence>
<protein>
    <recommendedName>
        <fullName evidence="2">SGNH hydrolase-type esterase domain-containing protein</fullName>
    </recommendedName>
</protein>
<feature type="compositionally biased region" description="Low complexity" evidence="1">
    <location>
        <begin position="344"/>
        <end position="359"/>
    </location>
</feature>
<dbReference type="EMBL" id="CP126216">
    <property type="protein sequence ID" value="WIA18538.1"/>
    <property type="molecule type" value="Genomic_DNA"/>
</dbReference>
<dbReference type="InterPro" id="IPR036514">
    <property type="entry name" value="SGNH_hydro_sf"/>
</dbReference>
<evidence type="ECO:0000259" key="2">
    <source>
        <dbReference type="Pfam" id="PF13472"/>
    </source>
</evidence>
<gene>
    <name evidence="3" type="ORF">OEZ85_009984</name>
</gene>
<feature type="compositionally biased region" description="Basic and acidic residues" evidence="1">
    <location>
        <begin position="360"/>
        <end position="377"/>
    </location>
</feature>
<evidence type="ECO:0000313" key="3">
    <source>
        <dbReference type="EMBL" id="WIA18538.1"/>
    </source>
</evidence>
<reference evidence="3 4" key="1">
    <citation type="submission" date="2023-05" db="EMBL/GenBank/DDBJ databases">
        <title>A 100% complete, gapless, phased diploid assembly of the Scenedesmus obliquus UTEX 3031 genome.</title>
        <authorList>
            <person name="Biondi T.C."/>
            <person name="Hanschen E.R."/>
            <person name="Kwon T."/>
            <person name="Eng W."/>
            <person name="Kruse C.P.S."/>
            <person name="Koehler S.I."/>
            <person name="Kunde Y."/>
            <person name="Gleasner C.D."/>
            <person name="You Mak K.T."/>
            <person name="Polle J."/>
            <person name="Hovde B.T."/>
            <person name="Starkenburg S.R."/>
        </authorList>
    </citation>
    <scope>NUCLEOTIDE SEQUENCE [LARGE SCALE GENOMIC DNA]</scope>
    <source>
        <strain evidence="3 4">DOE0152z</strain>
    </source>
</reference>
<feature type="domain" description="SGNH hydrolase-type esterase" evidence="2">
    <location>
        <begin position="106"/>
        <end position="299"/>
    </location>
</feature>
<sequence length="377" mass="41173">MRQSHHSGQLSPTADVPHSLLPCKPRYLLLLGLPALILLLLSNPPQLFAASRTRDTANSSSSKPAAALQKAATSSSSSCPQGRVEPLQVPMANEQPPCLVRPVALLFGDSLTERSMDPDGGWGAALAHHFARKLDVVNRGCGGYNSRWGLKLLEQVLAQVASSGQQVALMTIWFGANDAAIPGRSAERQHVPAAEFGDNLAAMVRMARAAGIQRIVLLTPPSVGDDARVRHQQKRMGISTAVPPDRTLEYAGHYAAAARATAQALGLPLVDLYEQLQAVPGWRDCLFDDGLHFTPAGSRKVWTLLRDTLARAYPELSLEALSHQFPWWDKWDAADPDAFWAAALPQMQAAAQQQQQQQQQERDKKEQEKQQKEKKQG</sequence>
<evidence type="ECO:0000313" key="4">
    <source>
        <dbReference type="Proteomes" id="UP001244341"/>
    </source>
</evidence>
<proteinExistence type="predicted"/>
<dbReference type="SUPFAM" id="SSF52266">
    <property type="entry name" value="SGNH hydrolase"/>
    <property type="match status" value="1"/>
</dbReference>
<dbReference type="Proteomes" id="UP001244341">
    <property type="component" value="Chromosome 9b"/>
</dbReference>
<dbReference type="PANTHER" id="PTHR14209">
    <property type="entry name" value="ISOAMYL ACETATE-HYDROLYZING ESTERASE 1"/>
    <property type="match status" value="1"/>
</dbReference>
<name>A0ABY8UAQ4_TETOB</name>
<feature type="region of interest" description="Disordered" evidence="1">
    <location>
        <begin position="344"/>
        <end position="377"/>
    </location>
</feature>
<dbReference type="Gene3D" id="3.40.50.1110">
    <property type="entry name" value="SGNH hydrolase"/>
    <property type="match status" value="1"/>
</dbReference>
<dbReference type="InterPro" id="IPR013830">
    <property type="entry name" value="SGNH_hydro"/>
</dbReference>
<dbReference type="CDD" id="cd01838">
    <property type="entry name" value="Isoamyl_acetate_hydrolase_like"/>
    <property type="match status" value="1"/>
</dbReference>
<keyword evidence="4" id="KW-1185">Reference proteome</keyword>
<dbReference type="InterPro" id="IPR045136">
    <property type="entry name" value="Iah1-like"/>
</dbReference>
<dbReference type="PANTHER" id="PTHR14209:SF19">
    <property type="entry name" value="ISOAMYL ACETATE-HYDROLYZING ESTERASE 1 HOMOLOG"/>
    <property type="match status" value="1"/>
</dbReference>
<organism evidence="3 4">
    <name type="scientific">Tetradesmus obliquus</name>
    <name type="common">Green alga</name>
    <name type="synonym">Acutodesmus obliquus</name>
    <dbReference type="NCBI Taxonomy" id="3088"/>
    <lineage>
        <taxon>Eukaryota</taxon>
        <taxon>Viridiplantae</taxon>
        <taxon>Chlorophyta</taxon>
        <taxon>core chlorophytes</taxon>
        <taxon>Chlorophyceae</taxon>
        <taxon>CS clade</taxon>
        <taxon>Sphaeropleales</taxon>
        <taxon>Scenedesmaceae</taxon>
        <taxon>Tetradesmus</taxon>
    </lineage>
</organism>
<feature type="region of interest" description="Disordered" evidence="1">
    <location>
        <begin position="52"/>
        <end position="84"/>
    </location>
</feature>
<feature type="compositionally biased region" description="Polar residues" evidence="1">
    <location>
        <begin position="71"/>
        <end position="80"/>
    </location>
</feature>